<dbReference type="PROSITE" id="PS51009">
    <property type="entry name" value="CYTCII"/>
    <property type="match status" value="1"/>
</dbReference>
<accession>A0A7C4LNA2</accession>
<reference evidence="2" key="1">
    <citation type="journal article" date="2020" name="mSystems">
        <title>Genome- and Community-Level Interaction Insights into Carbon Utilization and Element Cycling Functions of Hydrothermarchaeota in Hydrothermal Sediment.</title>
        <authorList>
            <person name="Zhou Z."/>
            <person name="Liu Y."/>
            <person name="Xu W."/>
            <person name="Pan J."/>
            <person name="Luo Z.H."/>
            <person name="Li M."/>
        </authorList>
    </citation>
    <scope>NUCLEOTIDE SEQUENCE [LARGE SCALE GENOMIC DNA]</scope>
    <source>
        <strain evidence="2">SpSt-508</strain>
    </source>
</reference>
<protein>
    <recommendedName>
        <fullName evidence="3">Cytochrome c</fullName>
    </recommendedName>
</protein>
<dbReference type="Gene3D" id="3.90.190.10">
    <property type="entry name" value="Protein tyrosine phosphatase superfamily"/>
    <property type="match status" value="1"/>
</dbReference>
<dbReference type="AlphaFoldDB" id="A0A7C4LNA2"/>
<dbReference type="SUPFAM" id="SSF52799">
    <property type="entry name" value="(Phosphotyrosine protein) phosphatases II"/>
    <property type="match status" value="1"/>
</dbReference>
<dbReference type="GO" id="GO:0020037">
    <property type="term" value="F:heme binding"/>
    <property type="evidence" value="ECO:0007669"/>
    <property type="project" value="InterPro"/>
</dbReference>
<name>A0A7C4LNA2_9PLAN</name>
<evidence type="ECO:0000256" key="1">
    <source>
        <dbReference type="SAM" id="MobiDB-lite"/>
    </source>
</evidence>
<comment type="caution">
    <text evidence="2">The sequence shown here is derived from an EMBL/GenBank/DDBJ whole genome shotgun (WGS) entry which is preliminary data.</text>
</comment>
<dbReference type="InterPro" id="IPR010980">
    <property type="entry name" value="Cyt_c/b562"/>
</dbReference>
<organism evidence="2">
    <name type="scientific">Schlesneria paludicola</name>
    <dbReference type="NCBI Taxonomy" id="360056"/>
    <lineage>
        <taxon>Bacteria</taxon>
        <taxon>Pseudomonadati</taxon>
        <taxon>Planctomycetota</taxon>
        <taxon>Planctomycetia</taxon>
        <taxon>Planctomycetales</taxon>
        <taxon>Planctomycetaceae</taxon>
        <taxon>Schlesneria</taxon>
    </lineage>
</organism>
<evidence type="ECO:0000313" key="2">
    <source>
        <dbReference type="EMBL" id="HGT41113.1"/>
    </source>
</evidence>
<proteinExistence type="predicted"/>
<dbReference type="InterPro" id="IPR002321">
    <property type="entry name" value="Cyt_c_II"/>
</dbReference>
<dbReference type="Pfam" id="PF01322">
    <property type="entry name" value="Cytochrom_C_2"/>
    <property type="match status" value="1"/>
</dbReference>
<feature type="compositionally biased region" description="Basic and acidic residues" evidence="1">
    <location>
        <begin position="85"/>
        <end position="96"/>
    </location>
</feature>
<dbReference type="GO" id="GO:0022900">
    <property type="term" value="P:electron transport chain"/>
    <property type="evidence" value="ECO:0007669"/>
    <property type="project" value="InterPro"/>
</dbReference>
<dbReference type="GO" id="GO:0005506">
    <property type="term" value="F:iron ion binding"/>
    <property type="evidence" value="ECO:0007669"/>
    <property type="project" value="InterPro"/>
</dbReference>
<dbReference type="Gene3D" id="1.20.120.10">
    <property type="entry name" value="Cytochrome c/b562"/>
    <property type="match status" value="1"/>
</dbReference>
<dbReference type="GO" id="GO:0009055">
    <property type="term" value="F:electron transfer activity"/>
    <property type="evidence" value="ECO:0007669"/>
    <property type="project" value="InterPro"/>
</dbReference>
<dbReference type="EMBL" id="DSVQ01000019">
    <property type="protein sequence ID" value="HGT41113.1"/>
    <property type="molecule type" value="Genomic_DNA"/>
</dbReference>
<dbReference type="SUPFAM" id="SSF47175">
    <property type="entry name" value="Cytochromes"/>
    <property type="match status" value="1"/>
</dbReference>
<gene>
    <name evidence="2" type="ORF">ENS64_17845</name>
</gene>
<dbReference type="InterPro" id="IPR029021">
    <property type="entry name" value="Prot-tyrosine_phosphatase-like"/>
</dbReference>
<sequence>MHRFQCLPLQRLRPVLFAWWRDQSALMHWLWVWLAWGVCTTTAGCAGSHDASGVNTPDQAPRTVAQTGAPVPPSHATDPAASVDSGKESARFTRVPPRDDLPGLTQVIRIGTRLYSGGEPHGEDAFRSLAKLGVTCVVSVDGSKPQVELARRFGLRYVHIPIGYDGIPADKAAAIAAVMRTVPGTVYIHCHHGRHRGPAAAAIAAITVGDADCSSARKLLEMAGTGAEYAGLWRDVSTFEPPAADEPLPPLVEIAAVDSLTESMAAIDRLWDHLKAFRATDWQPLAGHADLEPVHEAVLLHEAFREALRHLEPGFPPDFREQLGAAAMTAEALMAALRNHERETANRHMDQLEGACKACHQQYRQ</sequence>
<feature type="region of interest" description="Disordered" evidence="1">
    <location>
        <begin position="50"/>
        <end position="96"/>
    </location>
</feature>
<evidence type="ECO:0008006" key="3">
    <source>
        <dbReference type="Google" id="ProtNLM"/>
    </source>
</evidence>